<reference evidence="3" key="1">
    <citation type="submission" date="2016-10" db="EMBL/GenBank/DDBJ databases">
        <authorList>
            <person name="Varghese N."/>
            <person name="Submissions S."/>
        </authorList>
    </citation>
    <scope>NUCLEOTIDE SEQUENCE [LARGE SCALE GENOMIC DNA]</scope>
    <source>
        <strain evidence="3">DSM 21857</strain>
    </source>
</reference>
<dbReference type="RefSeq" id="WP_091521215.1">
    <property type="nucleotide sequence ID" value="NZ_FORF01000009.1"/>
</dbReference>
<protein>
    <submittedName>
        <fullName evidence="2">Uncharacterized protein</fullName>
    </submittedName>
</protein>
<keyword evidence="3" id="KW-1185">Reference proteome</keyword>
<sequence>MRVLMAAMAMSVVCGQALASGGIACGADDDNVLIRLDGGVSRGMGSALFSFDGEVHMRGDGVAADLAETKFGRGEVAQYWLDEDGLKLRLYRERLGDRPHGYVELTVDAPSGENAEGNYRVEVYDMEQENDGEAATASLSGSIRCIVE</sequence>
<dbReference type="AlphaFoldDB" id="A0A1I3MNA6"/>
<dbReference type="Proteomes" id="UP000242763">
    <property type="component" value="Unassembled WGS sequence"/>
</dbReference>
<feature type="signal peptide" evidence="1">
    <location>
        <begin position="1"/>
        <end position="19"/>
    </location>
</feature>
<gene>
    <name evidence="2" type="ORF">SAMN03080618_01809</name>
</gene>
<dbReference type="OrthoDB" id="9808963at2"/>
<evidence type="ECO:0000256" key="1">
    <source>
        <dbReference type="SAM" id="SignalP"/>
    </source>
</evidence>
<evidence type="ECO:0000313" key="3">
    <source>
        <dbReference type="Proteomes" id="UP000242763"/>
    </source>
</evidence>
<feature type="chain" id="PRO_5017199984" evidence="1">
    <location>
        <begin position="20"/>
        <end position="148"/>
    </location>
</feature>
<dbReference type="EMBL" id="FORF01000009">
    <property type="protein sequence ID" value="SFI98270.1"/>
    <property type="molecule type" value="Genomic_DNA"/>
</dbReference>
<proteinExistence type="predicted"/>
<keyword evidence="1" id="KW-0732">Signal</keyword>
<accession>A0A1I3MNA6</accession>
<name>A0A1I3MNA6_9HYPH</name>
<dbReference type="STRING" id="1121003.SAMN03080618_01809"/>
<dbReference type="PROSITE" id="PS51257">
    <property type="entry name" value="PROKAR_LIPOPROTEIN"/>
    <property type="match status" value="1"/>
</dbReference>
<organism evidence="2 3">
    <name type="scientific">Aquamicrobium aerolatum DSM 21857</name>
    <dbReference type="NCBI Taxonomy" id="1121003"/>
    <lineage>
        <taxon>Bacteria</taxon>
        <taxon>Pseudomonadati</taxon>
        <taxon>Pseudomonadota</taxon>
        <taxon>Alphaproteobacteria</taxon>
        <taxon>Hyphomicrobiales</taxon>
        <taxon>Phyllobacteriaceae</taxon>
        <taxon>Aerobium</taxon>
    </lineage>
</organism>
<evidence type="ECO:0000313" key="2">
    <source>
        <dbReference type="EMBL" id="SFI98270.1"/>
    </source>
</evidence>